<evidence type="ECO:0000313" key="1">
    <source>
        <dbReference type="EMBL" id="MBW0477476.1"/>
    </source>
</evidence>
<keyword evidence="2" id="KW-1185">Reference proteome</keyword>
<protein>
    <submittedName>
        <fullName evidence="1">Uncharacterized protein</fullName>
    </submittedName>
</protein>
<accession>A0A9Q3GRR8</accession>
<proteinExistence type="predicted"/>
<dbReference type="Proteomes" id="UP000765509">
    <property type="component" value="Unassembled WGS sequence"/>
</dbReference>
<name>A0A9Q3GRR8_9BASI</name>
<comment type="caution">
    <text evidence="1">The sequence shown here is derived from an EMBL/GenBank/DDBJ whole genome shotgun (WGS) entry which is preliminary data.</text>
</comment>
<sequence length="261" mass="28566">MPPMPPSTPLTPPRTHLILSAAYHPYACGVLSQHASDPAYHPYACSALSTCLQQCLPYLRSQCPPKMPPMLLTILMLAVPSRHASPGRMLCQSPAIDFTLHFSVPYRCVQPPTSCFPSNILPLPHACVILSDSYPAYAPAAPIDICPSLTPHVHNKPSLCFYMPPILSTSYHAYAPAAPYRYASPTTPCLPSPILLLPHTQFILSAAYHAYAPTVPSIYDSAPPTQSLNLHTPCHLPCLSCPQCPKYIPPEPLSMWYDSHF</sequence>
<evidence type="ECO:0000313" key="2">
    <source>
        <dbReference type="Proteomes" id="UP000765509"/>
    </source>
</evidence>
<dbReference type="EMBL" id="AVOT02004828">
    <property type="protein sequence ID" value="MBW0477476.1"/>
    <property type="molecule type" value="Genomic_DNA"/>
</dbReference>
<gene>
    <name evidence="1" type="ORF">O181_017191</name>
</gene>
<reference evidence="1" key="1">
    <citation type="submission" date="2021-03" db="EMBL/GenBank/DDBJ databases">
        <title>Draft genome sequence of rust myrtle Austropuccinia psidii MF-1, a brazilian biotype.</title>
        <authorList>
            <person name="Quecine M.C."/>
            <person name="Pachon D.M.R."/>
            <person name="Bonatelli M.L."/>
            <person name="Correr F.H."/>
            <person name="Franceschini L.M."/>
            <person name="Leite T.F."/>
            <person name="Margarido G.R.A."/>
            <person name="Almeida C.A."/>
            <person name="Ferrarezi J.A."/>
            <person name="Labate C.A."/>
        </authorList>
    </citation>
    <scope>NUCLEOTIDE SEQUENCE</scope>
    <source>
        <strain evidence="1">MF-1</strain>
    </source>
</reference>
<organism evidence="1 2">
    <name type="scientific">Austropuccinia psidii MF-1</name>
    <dbReference type="NCBI Taxonomy" id="1389203"/>
    <lineage>
        <taxon>Eukaryota</taxon>
        <taxon>Fungi</taxon>
        <taxon>Dikarya</taxon>
        <taxon>Basidiomycota</taxon>
        <taxon>Pucciniomycotina</taxon>
        <taxon>Pucciniomycetes</taxon>
        <taxon>Pucciniales</taxon>
        <taxon>Sphaerophragmiaceae</taxon>
        <taxon>Austropuccinia</taxon>
    </lineage>
</organism>
<dbReference type="AlphaFoldDB" id="A0A9Q3GRR8"/>